<dbReference type="EMBL" id="CAUJNA010001490">
    <property type="protein sequence ID" value="CAJ1387254.1"/>
    <property type="molecule type" value="Genomic_DNA"/>
</dbReference>
<feature type="domain" description="DDE-1" evidence="2">
    <location>
        <begin position="91"/>
        <end position="215"/>
    </location>
</feature>
<dbReference type="Pfam" id="PF03184">
    <property type="entry name" value="DDE_1"/>
    <property type="match status" value="1"/>
</dbReference>
<dbReference type="InterPro" id="IPR004875">
    <property type="entry name" value="DDE_SF_endonuclease_dom"/>
</dbReference>
<evidence type="ECO:0000313" key="4">
    <source>
        <dbReference type="Proteomes" id="UP001178507"/>
    </source>
</evidence>
<comment type="caution">
    <text evidence="3">The sequence shown here is derived from an EMBL/GenBank/DDBJ whole genome shotgun (WGS) entry which is preliminary data.</text>
</comment>
<feature type="compositionally biased region" description="Low complexity" evidence="1">
    <location>
        <begin position="348"/>
        <end position="367"/>
    </location>
</feature>
<evidence type="ECO:0000313" key="3">
    <source>
        <dbReference type="EMBL" id="CAJ1387254.1"/>
    </source>
</evidence>
<feature type="compositionally biased region" description="Low complexity" evidence="1">
    <location>
        <begin position="312"/>
        <end position="325"/>
    </location>
</feature>
<proteinExistence type="predicted"/>
<reference evidence="3" key="1">
    <citation type="submission" date="2023-08" db="EMBL/GenBank/DDBJ databases">
        <authorList>
            <person name="Chen Y."/>
            <person name="Shah S."/>
            <person name="Dougan E. K."/>
            <person name="Thang M."/>
            <person name="Chan C."/>
        </authorList>
    </citation>
    <scope>NUCLEOTIDE SEQUENCE</scope>
</reference>
<dbReference type="GO" id="GO:0003676">
    <property type="term" value="F:nucleic acid binding"/>
    <property type="evidence" value="ECO:0007669"/>
    <property type="project" value="InterPro"/>
</dbReference>
<dbReference type="AlphaFoldDB" id="A0AA36IGB8"/>
<evidence type="ECO:0000259" key="2">
    <source>
        <dbReference type="Pfam" id="PF03184"/>
    </source>
</evidence>
<name>A0AA36IGB8_9DINO</name>
<keyword evidence="4" id="KW-1185">Reference proteome</keyword>
<feature type="region of interest" description="Disordered" evidence="1">
    <location>
        <begin position="299"/>
        <end position="376"/>
    </location>
</feature>
<protein>
    <recommendedName>
        <fullName evidence="2">DDE-1 domain-containing protein</fullName>
    </recommendedName>
</protein>
<evidence type="ECO:0000256" key="1">
    <source>
        <dbReference type="SAM" id="MobiDB-lite"/>
    </source>
</evidence>
<sequence length="445" mass="49424">MQKFCDFLRFSVQQRPPCQEAPPPHLVWGYYDPRRRYNRDQIGLEFDFTGRGSTWASPEERRLGHVAVRTGPAVWAKRFVTIDLTLSADLSQEQPPAIVLFRGQGRVSDVERNSYHPDVRIIWTPKAYLNQQANEEWCKIWSEFKESVHGSEPVLLTLDLVYAQTVHSFKSTMEQCATYPMHGPCNATHVWQAIDRHIGKTFKDLYMEEQMDWLGDPDHFEGYHKLTASERRVLVTHWIGDARARYLATKVKQHTNCCRASGLLLGLDGSGHPSVESNPLFVLQEYREWEGLREALDGSWKQPAAAEPAPGSPSSTSSSSSPTSDDSSESEDSLPPQQDGADDEAAQADEVGPAAASAGIPEAGPAEAGEDGSDDWMHSYCSVSDLVDMLKVAQKRQKERSGLRMLTSFAKEGTPLSHPARLKGSGVRLSTVAQAAQELGLEMPG</sequence>
<dbReference type="Proteomes" id="UP001178507">
    <property type="component" value="Unassembled WGS sequence"/>
</dbReference>
<accession>A0AA36IGB8</accession>
<organism evidence="3 4">
    <name type="scientific">Effrenium voratum</name>
    <dbReference type="NCBI Taxonomy" id="2562239"/>
    <lineage>
        <taxon>Eukaryota</taxon>
        <taxon>Sar</taxon>
        <taxon>Alveolata</taxon>
        <taxon>Dinophyceae</taxon>
        <taxon>Suessiales</taxon>
        <taxon>Symbiodiniaceae</taxon>
        <taxon>Effrenium</taxon>
    </lineage>
</organism>
<gene>
    <name evidence="3" type="ORF">EVOR1521_LOCUS13371</name>
</gene>